<feature type="transmembrane region" description="Helical" evidence="1">
    <location>
        <begin position="179"/>
        <end position="201"/>
    </location>
</feature>
<gene>
    <name evidence="2" type="primary">A09g504760.1_BraROA</name>
    <name evidence="2" type="ORF">IGI04_034960</name>
</gene>
<evidence type="ECO:0000313" key="2">
    <source>
        <dbReference type="EMBL" id="KAG5383490.1"/>
    </source>
</evidence>
<dbReference type="Proteomes" id="UP000823674">
    <property type="component" value="Chromosome A09"/>
</dbReference>
<proteinExistence type="predicted"/>
<keyword evidence="1" id="KW-0472">Membrane</keyword>
<protein>
    <submittedName>
        <fullName evidence="2">Uncharacterized protein</fullName>
    </submittedName>
</protein>
<reference evidence="2 3" key="1">
    <citation type="submission" date="2021-03" db="EMBL/GenBank/DDBJ databases">
        <authorList>
            <person name="King G.J."/>
            <person name="Bancroft I."/>
            <person name="Baten A."/>
            <person name="Bloomfield J."/>
            <person name="Borpatragohain P."/>
            <person name="He Z."/>
            <person name="Irish N."/>
            <person name="Irwin J."/>
            <person name="Liu K."/>
            <person name="Mauleon R.P."/>
            <person name="Moore J."/>
            <person name="Morris R."/>
            <person name="Ostergaard L."/>
            <person name="Wang B."/>
            <person name="Wells R."/>
        </authorList>
    </citation>
    <scope>NUCLEOTIDE SEQUENCE [LARGE SCALE GENOMIC DNA]</scope>
    <source>
        <strain evidence="2">R-o-18</strain>
        <tissue evidence="2">Leaf</tissue>
    </source>
</reference>
<name>A0ABQ7LA97_BRACM</name>
<comment type="caution">
    <text evidence="2">The sequence shown here is derived from an EMBL/GenBank/DDBJ whole genome shotgun (WGS) entry which is preliminary data.</text>
</comment>
<evidence type="ECO:0000256" key="1">
    <source>
        <dbReference type="SAM" id="Phobius"/>
    </source>
</evidence>
<feature type="transmembrane region" description="Helical" evidence="1">
    <location>
        <begin position="142"/>
        <end position="159"/>
    </location>
</feature>
<keyword evidence="3" id="KW-1185">Reference proteome</keyword>
<keyword evidence="1" id="KW-1133">Transmembrane helix</keyword>
<sequence>MFLRRWDPGIGAGGWVVSIWQDHNLDTGYQGCYSDQSRIDLGFKKGICGVLWKVKIWFEWRWASIIIKTESQIYTGCMMDRDPLFSFLYLIEIYLHYHWMGSIGAWGLCFFWEERSNCINLQRYEMTEDFVWNGNMENWGRYNGMITAFLWCIILHYFSNSKGLNGNMDVLGVLWGVIYGNKGCWIICLLAGTLDFGAIMVVAKKNMEPQDERSMLEHRNCIKVLLFWSYMGIMVSMQREPFGN</sequence>
<organism evidence="2 3">
    <name type="scientific">Brassica rapa subsp. trilocularis</name>
    <dbReference type="NCBI Taxonomy" id="1813537"/>
    <lineage>
        <taxon>Eukaryota</taxon>
        <taxon>Viridiplantae</taxon>
        <taxon>Streptophyta</taxon>
        <taxon>Embryophyta</taxon>
        <taxon>Tracheophyta</taxon>
        <taxon>Spermatophyta</taxon>
        <taxon>Magnoliopsida</taxon>
        <taxon>eudicotyledons</taxon>
        <taxon>Gunneridae</taxon>
        <taxon>Pentapetalae</taxon>
        <taxon>rosids</taxon>
        <taxon>malvids</taxon>
        <taxon>Brassicales</taxon>
        <taxon>Brassicaceae</taxon>
        <taxon>Brassiceae</taxon>
        <taxon>Brassica</taxon>
    </lineage>
</organism>
<evidence type="ECO:0000313" key="3">
    <source>
        <dbReference type="Proteomes" id="UP000823674"/>
    </source>
</evidence>
<keyword evidence="1" id="KW-0812">Transmembrane</keyword>
<accession>A0ABQ7LA97</accession>
<dbReference type="EMBL" id="JADBGQ010000008">
    <property type="protein sequence ID" value="KAG5383490.1"/>
    <property type="molecule type" value="Genomic_DNA"/>
</dbReference>